<dbReference type="Pfam" id="PF02645">
    <property type="entry name" value="DegV"/>
    <property type="match status" value="1"/>
</dbReference>
<evidence type="ECO:0008006" key="2">
    <source>
        <dbReference type="Google" id="ProtNLM"/>
    </source>
</evidence>
<dbReference type="PROSITE" id="PS51482">
    <property type="entry name" value="DEGV"/>
    <property type="match status" value="1"/>
</dbReference>
<dbReference type="InterPro" id="IPR003797">
    <property type="entry name" value="DegV"/>
</dbReference>
<accession>A0A645GXQ5</accession>
<protein>
    <recommendedName>
        <fullName evidence="2">Fatty acid-binding protein</fullName>
    </recommendedName>
</protein>
<name>A0A645GXQ5_9ZZZZ</name>
<reference evidence="1" key="1">
    <citation type="submission" date="2019-08" db="EMBL/GenBank/DDBJ databases">
        <authorList>
            <person name="Kucharzyk K."/>
            <person name="Murdoch R.W."/>
            <person name="Higgins S."/>
            <person name="Loffler F."/>
        </authorList>
    </citation>
    <scope>NUCLEOTIDE SEQUENCE</scope>
</reference>
<gene>
    <name evidence="1" type="ORF">SDC9_178293</name>
</gene>
<proteinExistence type="predicted"/>
<comment type="caution">
    <text evidence="1">The sequence shown here is derived from an EMBL/GenBank/DDBJ whole genome shotgun (WGS) entry which is preliminary data.</text>
</comment>
<dbReference type="AlphaFoldDB" id="A0A645GXQ5"/>
<organism evidence="1">
    <name type="scientific">bioreactor metagenome</name>
    <dbReference type="NCBI Taxonomy" id="1076179"/>
    <lineage>
        <taxon>unclassified sequences</taxon>
        <taxon>metagenomes</taxon>
        <taxon>ecological metagenomes</taxon>
    </lineage>
</organism>
<dbReference type="SUPFAM" id="SSF82549">
    <property type="entry name" value="DAK1/DegV-like"/>
    <property type="match status" value="1"/>
</dbReference>
<sequence length="113" mass="12995">MLQIKPCIEVIDGRMKVGKKYIGSFERCLKHYVQDRLLDDQENIDFSRVFITHPMCSKQTVDMVKELVYTFGKFEEIIETPAGCTVSSHCGPHTLGILYKRKNKKSGVLKVTR</sequence>
<dbReference type="EMBL" id="VSSQ01082090">
    <property type="protein sequence ID" value="MPN30822.1"/>
    <property type="molecule type" value="Genomic_DNA"/>
</dbReference>
<dbReference type="Gene3D" id="3.30.1180.10">
    <property type="match status" value="1"/>
</dbReference>
<evidence type="ECO:0000313" key="1">
    <source>
        <dbReference type="EMBL" id="MPN30822.1"/>
    </source>
</evidence>
<dbReference type="InterPro" id="IPR043168">
    <property type="entry name" value="DegV_C"/>
</dbReference>